<accession>A0ABU5F058</accession>
<sequence length="206" mass="23374">MHANDFDLLTACFEARRRQREMLPLIASALSVPDERVFYTWMAGADRDIEDIPNSPWKFRFHGFECDLRNTDDGRFLRYDFGPGGRCDCVTAWGVLQFVMTTKAPWREFPALRAQLARTGPPYDYLSGDHAKVSEAWDRLERAGCFEPADPALVAFEALYTRTGTDGRRCVSYPEGTLNQTAIDCSVAHRQLLTDRARALLELSKG</sequence>
<dbReference type="Pfam" id="PF21837">
    <property type="entry name" value="DUF6896"/>
    <property type="match status" value="1"/>
</dbReference>
<dbReference type="RefSeq" id="WP_320686198.1">
    <property type="nucleotide sequence ID" value="NZ_JAXBLV010000110.1"/>
</dbReference>
<organism evidence="2 3">
    <name type="scientific">Gemmata algarum</name>
    <dbReference type="NCBI Taxonomy" id="2975278"/>
    <lineage>
        <taxon>Bacteria</taxon>
        <taxon>Pseudomonadati</taxon>
        <taxon>Planctomycetota</taxon>
        <taxon>Planctomycetia</taxon>
        <taxon>Gemmatales</taxon>
        <taxon>Gemmataceae</taxon>
        <taxon>Gemmata</taxon>
    </lineage>
</organism>
<dbReference type="EMBL" id="JAXBLV010000110">
    <property type="protein sequence ID" value="MDY3559438.1"/>
    <property type="molecule type" value="Genomic_DNA"/>
</dbReference>
<name>A0ABU5F058_9BACT</name>
<keyword evidence="3" id="KW-1185">Reference proteome</keyword>
<feature type="domain" description="DUF6896" evidence="1">
    <location>
        <begin position="17"/>
        <end position="106"/>
    </location>
</feature>
<gene>
    <name evidence="2" type="ORF">R5W23_000431</name>
</gene>
<reference evidence="3" key="1">
    <citation type="journal article" date="2023" name="Mar. Drugs">
        <title>Gemmata algarum, a Novel Planctomycete Isolated from an Algal Mat, Displays Antimicrobial Activity.</title>
        <authorList>
            <person name="Kumar G."/>
            <person name="Kallscheuer N."/>
            <person name="Kashif M."/>
            <person name="Ahamad S."/>
            <person name="Jagadeeshwari U."/>
            <person name="Pannikurungottu S."/>
            <person name="Haufschild T."/>
            <person name="Kabuu M."/>
            <person name="Sasikala C."/>
            <person name="Jogler C."/>
            <person name="Ramana C."/>
        </authorList>
    </citation>
    <scope>NUCLEOTIDE SEQUENCE [LARGE SCALE GENOMIC DNA]</scope>
    <source>
        <strain evidence="3">JC673</strain>
    </source>
</reference>
<evidence type="ECO:0000313" key="3">
    <source>
        <dbReference type="Proteomes" id="UP001272242"/>
    </source>
</evidence>
<evidence type="ECO:0000259" key="1">
    <source>
        <dbReference type="Pfam" id="PF21837"/>
    </source>
</evidence>
<evidence type="ECO:0000313" key="2">
    <source>
        <dbReference type="EMBL" id="MDY3559438.1"/>
    </source>
</evidence>
<dbReference type="InterPro" id="IPR054191">
    <property type="entry name" value="DUF6896"/>
</dbReference>
<protein>
    <recommendedName>
        <fullName evidence="1">DUF6896 domain-containing protein</fullName>
    </recommendedName>
</protein>
<comment type="caution">
    <text evidence="2">The sequence shown here is derived from an EMBL/GenBank/DDBJ whole genome shotgun (WGS) entry which is preliminary data.</text>
</comment>
<proteinExistence type="predicted"/>
<dbReference type="Proteomes" id="UP001272242">
    <property type="component" value="Unassembled WGS sequence"/>
</dbReference>